<accession>A0AAU9DBW4</accession>
<feature type="compositionally biased region" description="Acidic residues" evidence="1">
    <location>
        <begin position="921"/>
        <end position="947"/>
    </location>
</feature>
<dbReference type="EMBL" id="AP025316">
    <property type="protein sequence ID" value="BDD11974.1"/>
    <property type="molecule type" value="Genomic_DNA"/>
</dbReference>
<evidence type="ECO:0000313" key="4">
    <source>
        <dbReference type="EMBL" id="BDD11974.1"/>
    </source>
</evidence>
<evidence type="ECO:0000313" key="5">
    <source>
        <dbReference type="Proteomes" id="UP001348817"/>
    </source>
</evidence>
<dbReference type="SUPFAM" id="SSF48208">
    <property type="entry name" value="Six-hairpin glycosidases"/>
    <property type="match status" value="1"/>
</dbReference>
<feature type="signal peptide" evidence="2">
    <location>
        <begin position="1"/>
        <end position="20"/>
    </location>
</feature>
<keyword evidence="2" id="KW-0732">Signal</keyword>
<protein>
    <recommendedName>
        <fullName evidence="3">Mannosylglycerate hydrolase MGH1-like glycoside hydrolase domain-containing protein</fullName>
    </recommendedName>
</protein>
<feature type="compositionally biased region" description="Acidic residues" evidence="1">
    <location>
        <begin position="955"/>
        <end position="966"/>
    </location>
</feature>
<evidence type="ECO:0000256" key="2">
    <source>
        <dbReference type="SAM" id="SignalP"/>
    </source>
</evidence>
<dbReference type="Gene3D" id="1.50.10.10">
    <property type="match status" value="1"/>
</dbReference>
<proteinExistence type="predicted"/>
<feature type="domain" description="Mannosylglycerate hydrolase MGH1-like glycoside hydrolase" evidence="3">
    <location>
        <begin position="496"/>
        <end position="807"/>
    </location>
</feature>
<gene>
    <name evidence="4" type="ORF">FUAX_44060</name>
</gene>
<dbReference type="InterPro" id="IPR054491">
    <property type="entry name" value="MGH1-like_GH"/>
</dbReference>
<dbReference type="Pfam" id="PF22422">
    <property type="entry name" value="MGH1-like_GH"/>
    <property type="match status" value="1"/>
</dbReference>
<geneLocation type="plasmid" evidence="4 5">
    <name>pFA2</name>
</geneLocation>
<evidence type="ECO:0000259" key="3">
    <source>
        <dbReference type="Pfam" id="PF22422"/>
    </source>
</evidence>
<name>A0AAU9DBW4_9BACT</name>
<dbReference type="AlphaFoldDB" id="A0AAU9DBW4"/>
<dbReference type="Proteomes" id="UP001348817">
    <property type="component" value="Plasmid pFA2"/>
</dbReference>
<dbReference type="InterPro" id="IPR008928">
    <property type="entry name" value="6-hairpin_glycosidase_sf"/>
</dbReference>
<dbReference type="RefSeq" id="WP_338395127.1">
    <property type="nucleotide sequence ID" value="NZ_AP025316.1"/>
</dbReference>
<organism evidence="4 5">
    <name type="scientific">Fulvitalea axinellae</name>
    <dbReference type="NCBI Taxonomy" id="1182444"/>
    <lineage>
        <taxon>Bacteria</taxon>
        <taxon>Pseudomonadati</taxon>
        <taxon>Bacteroidota</taxon>
        <taxon>Cytophagia</taxon>
        <taxon>Cytophagales</taxon>
        <taxon>Persicobacteraceae</taxon>
        <taxon>Fulvitalea</taxon>
    </lineage>
</organism>
<dbReference type="InterPro" id="IPR012341">
    <property type="entry name" value="6hp_glycosidase-like_sf"/>
</dbReference>
<reference evidence="4 5" key="1">
    <citation type="submission" date="2021-12" db="EMBL/GenBank/DDBJ databases">
        <title>Genome sequencing of bacteria with rrn-lacking chromosome and rrn-plasmid.</title>
        <authorList>
            <person name="Anda M."/>
            <person name="Iwasaki W."/>
        </authorList>
    </citation>
    <scope>NUCLEOTIDE SEQUENCE [LARGE SCALE GENOMIC DNA]</scope>
    <source>
        <strain evidence="4 5">DSM 100852</strain>
        <plasmid evidence="4 5">pFA2</plasmid>
    </source>
</reference>
<keyword evidence="5" id="KW-1185">Reference proteome</keyword>
<evidence type="ECO:0000256" key="1">
    <source>
        <dbReference type="SAM" id="MobiDB-lite"/>
    </source>
</evidence>
<feature type="region of interest" description="Disordered" evidence="1">
    <location>
        <begin position="921"/>
        <end position="966"/>
    </location>
</feature>
<keyword evidence="4" id="KW-0614">Plasmid</keyword>
<dbReference type="GO" id="GO:0005975">
    <property type="term" value="P:carbohydrate metabolic process"/>
    <property type="evidence" value="ECO:0007669"/>
    <property type="project" value="InterPro"/>
</dbReference>
<feature type="chain" id="PRO_5043919517" description="Mannosylglycerate hydrolase MGH1-like glycoside hydrolase domain-containing protein" evidence="2">
    <location>
        <begin position="21"/>
        <end position="966"/>
    </location>
</feature>
<sequence>MKHTRSILLLLLLWSLGAQAQTFRPDAGYFRELEKRQKINLPDWGPYSKTYAGISHIANYEKGLRFDLSVFPNIFGRSAQLPDVNKDSGYYPWEATSDLSHYAFRHQLYAKLYAEVSYEKLEDNARLVRTEIVNSGDLPESVSLNLLSSMNLPEILPATISLPQTGFWVDGMDYERLQKKNETPEDKLVPHGWRKGQIVSSEFVNGTALARGFGKKKGDRLIYAINFPQNYRYPVMSLRLKVAEGQNAALTIKGTGFRKKLKIASNGSFQNLNVEMAPLVAGKYWIAVEVGKDGGEIVLDGIAICEKKELGDVKISPTSRASKPEIGKTDDRNITLKYPQSEIFYGIRWYGPGRVSSIRKGDDINQNTQSGQGGDLTLITLKPVTVPAGESKVVYSLVFAGNKTDVERLLNRYAQADKQGFEETRSDLRKAFVRPEFVADSLVVFDSLAPERPNHDEAAQILLASARTNIVFPVFGPKSNILRYASFGKTNGLDTWTAGTTGIGLAQTDTERAVELLETYLAQENRASAFVHQGALVPTQFYLYQELWNSTHSWDLLRHFYPKLLRYYDFLCEGGVKMTDTGLPLPWDYTDNSGGWTDYPAQDYAKDKVLLGQTAPAILPAHLIRISKIMKQAADMLNKSDDKQKFDKNIKTLSKGLNDNAWDKASGYYGYLVHDSKNKRPIGVLRNDKGENLNMGLDGAYPIITGECDKRQTKAILANLKSESELWSPTGLRNVSQSASYCQSDRRWNGAVSFAHQWFFWKSMLDLGETEFAAKIAETALTTLSEETASSHNVYGHYLPQTGRGFGYPRATGYVSPALSWHQAYFTPGTVTGGFDCWTKELKTNEDATELEATVSFAESGKTKRGLVISMNSGRKYEFTVNDNNYEAQMLWPGTYTLSLPKGTKTVKIGVVALEIIPEEPEAPEMIDLDTEDSEEGSEIVEIPEENQVEKSSEENTEEIEAEEVQ</sequence>
<dbReference type="KEGG" id="fax:FUAX_44060"/>